<evidence type="ECO:0000313" key="1">
    <source>
        <dbReference type="EMBL" id="EOX96432.1"/>
    </source>
</evidence>
<dbReference type="InParanoid" id="A0A061DVJ3"/>
<protein>
    <submittedName>
        <fullName evidence="1">Uncharacterized protein</fullName>
    </submittedName>
</protein>
<dbReference type="AlphaFoldDB" id="A0A061DVJ3"/>
<evidence type="ECO:0000313" key="2">
    <source>
        <dbReference type="Proteomes" id="UP000026915"/>
    </source>
</evidence>
<keyword evidence="2" id="KW-1185">Reference proteome</keyword>
<organism evidence="1 2">
    <name type="scientific">Theobroma cacao</name>
    <name type="common">Cacao</name>
    <name type="synonym">Cocoa</name>
    <dbReference type="NCBI Taxonomy" id="3641"/>
    <lineage>
        <taxon>Eukaryota</taxon>
        <taxon>Viridiplantae</taxon>
        <taxon>Streptophyta</taxon>
        <taxon>Embryophyta</taxon>
        <taxon>Tracheophyta</taxon>
        <taxon>Spermatophyta</taxon>
        <taxon>Magnoliopsida</taxon>
        <taxon>eudicotyledons</taxon>
        <taxon>Gunneridae</taxon>
        <taxon>Pentapetalae</taxon>
        <taxon>rosids</taxon>
        <taxon>malvids</taxon>
        <taxon>Malvales</taxon>
        <taxon>Malvaceae</taxon>
        <taxon>Byttnerioideae</taxon>
        <taxon>Theobroma</taxon>
    </lineage>
</organism>
<dbReference type="HOGENOM" id="CLU_1838765_0_0_1"/>
<reference evidence="1 2" key="1">
    <citation type="journal article" date="2013" name="Genome Biol.">
        <title>The genome sequence of the most widely cultivated cacao type and its use to identify candidate genes regulating pod color.</title>
        <authorList>
            <person name="Motamayor J.C."/>
            <person name="Mockaitis K."/>
            <person name="Schmutz J."/>
            <person name="Haiminen N."/>
            <person name="Iii D.L."/>
            <person name="Cornejo O."/>
            <person name="Findley S.D."/>
            <person name="Zheng P."/>
            <person name="Utro F."/>
            <person name="Royaert S."/>
            <person name="Saski C."/>
            <person name="Jenkins J."/>
            <person name="Podicheti R."/>
            <person name="Zhao M."/>
            <person name="Scheffler B.E."/>
            <person name="Stack J.C."/>
            <person name="Feltus F.A."/>
            <person name="Mustiga G.M."/>
            <person name="Amores F."/>
            <person name="Phillips W."/>
            <person name="Marelli J.P."/>
            <person name="May G.D."/>
            <person name="Shapiro H."/>
            <person name="Ma J."/>
            <person name="Bustamante C.D."/>
            <person name="Schnell R.J."/>
            <person name="Main D."/>
            <person name="Gilbert D."/>
            <person name="Parida L."/>
            <person name="Kuhn D.N."/>
        </authorList>
    </citation>
    <scope>NUCLEOTIDE SEQUENCE [LARGE SCALE GENOMIC DNA]</scope>
    <source>
        <strain evidence="2">cv. Matina 1-6</strain>
    </source>
</reference>
<dbReference type="Gramene" id="EOX96432">
    <property type="protein sequence ID" value="EOX96432"/>
    <property type="gene ID" value="TCM_005684"/>
</dbReference>
<dbReference type="Proteomes" id="UP000026915">
    <property type="component" value="Chromosome 1"/>
</dbReference>
<proteinExistence type="predicted"/>
<accession>A0A061DVJ3</accession>
<name>A0A061DVJ3_THECC</name>
<dbReference type="EMBL" id="CM001879">
    <property type="protein sequence ID" value="EOX96432.1"/>
    <property type="molecule type" value="Genomic_DNA"/>
</dbReference>
<gene>
    <name evidence="1" type="ORF">TCM_005684</name>
</gene>
<sequence length="140" mass="16002">MTCSVENAGLLCLKLQPNGKAISSTPGLSPSRKCFMSTYSLKTTWHSQQIKVDCNVVRPGKVLNWIIIVTEGCCKLRTAPYSLVASRLIVSILPITEWLQLRTRWKWRPAPYIQHLQNTKNFRRPETRSIEMILFPDNDG</sequence>